<comment type="caution">
    <text evidence="3">The sequence shown here is derived from an EMBL/GenBank/DDBJ whole genome shotgun (WGS) entry which is preliminary data.</text>
</comment>
<protein>
    <recommendedName>
        <fullName evidence="2">Aldehyde oxidase/xanthine dehydrogenase second molybdopterin binding domain-containing protein</fullName>
    </recommendedName>
</protein>
<dbReference type="PANTHER" id="PTHR11908:SF132">
    <property type="entry name" value="ALDEHYDE OXIDASE 1-RELATED"/>
    <property type="match status" value="1"/>
</dbReference>
<accession>X0U3U3</accession>
<dbReference type="InterPro" id="IPR046867">
    <property type="entry name" value="AldOxase/xan_DH_MoCoBD2"/>
</dbReference>
<feature type="non-terminal residue" evidence="3">
    <location>
        <position position="58"/>
    </location>
</feature>
<dbReference type="AlphaFoldDB" id="X0U3U3"/>
<reference evidence="3" key="1">
    <citation type="journal article" date="2014" name="Front. Microbiol.">
        <title>High frequency of phylogenetically diverse reductive dehalogenase-homologous genes in deep subseafloor sedimentary metagenomes.</title>
        <authorList>
            <person name="Kawai M."/>
            <person name="Futagami T."/>
            <person name="Toyoda A."/>
            <person name="Takaki Y."/>
            <person name="Nishi S."/>
            <person name="Hori S."/>
            <person name="Arai W."/>
            <person name="Tsubouchi T."/>
            <person name="Morono Y."/>
            <person name="Uchiyama I."/>
            <person name="Ito T."/>
            <person name="Fujiyama A."/>
            <person name="Inagaki F."/>
            <person name="Takami H."/>
        </authorList>
    </citation>
    <scope>NUCLEOTIDE SEQUENCE</scope>
    <source>
        <strain evidence="3">Expedition CK06-06</strain>
    </source>
</reference>
<dbReference type="Gene3D" id="3.30.365.10">
    <property type="entry name" value="Aldehyde oxidase/xanthine dehydrogenase, molybdopterin binding domain"/>
    <property type="match status" value="1"/>
</dbReference>
<feature type="domain" description="Aldehyde oxidase/xanthine dehydrogenase second molybdopterin binding" evidence="2">
    <location>
        <begin position="1"/>
        <end position="58"/>
    </location>
</feature>
<dbReference type="InterPro" id="IPR016208">
    <property type="entry name" value="Ald_Oxase/xanthine_DH-like"/>
</dbReference>
<dbReference type="EMBL" id="BARS01014496">
    <property type="protein sequence ID" value="GAF93996.1"/>
    <property type="molecule type" value="Genomic_DNA"/>
</dbReference>
<dbReference type="Pfam" id="PF20256">
    <property type="entry name" value="MoCoBD_2"/>
    <property type="match status" value="1"/>
</dbReference>
<keyword evidence="1" id="KW-0500">Molybdenum</keyword>
<dbReference type="GO" id="GO:0005506">
    <property type="term" value="F:iron ion binding"/>
    <property type="evidence" value="ECO:0007669"/>
    <property type="project" value="InterPro"/>
</dbReference>
<dbReference type="GO" id="GO:0016491">
    <property type="term" value="F:oxidoreductase activity"/>
    <property type="evidence" value="ECO:0007669"/>
    <property type="project" value="InterPro"/>
</dbReference>
<gene>
    <name evidence="3" type="ORF">S01H1_24388</name>
</gene>
<evidence type="ECO:0000259" key="2">
    <source>
        <dbReference type="Pfam" id="PF20256"/>
    </source>
</evidence>
<name>X0U3U3_9ZZZZ</name>
<dbReference type="SUPFAM" id="SSF56003">
    <property type="entry name" value="Molybdenum cofactor-binding domain"/>
    <property type="match status" value="1"/>
</dbReference>
<sequence length="58" mass="6258">GTAITVATVDCLRGTYEIDAVHVVHDFGNSMNPIIDKGQTEGGIVQGIGWMTMEELCY</sequence>
<evidence type="ECO:0000313" key="3">
    <source>
        <dbReference type="EMBL" id="GAF93996.1"/>
    </source>
</evidence>
<dbReference type="InterPro" id="IPR037165">
    <property type="entry name" value="AldOxase/xan_DH_Mopterin-bd_sf"/>
</dbReference>
<feature type="non-terminal residue" evidence="3">
    <location>
        <position position="1"/>
    </location>
</feature>
<dbReference type="PANTHER" id="PTHR11908">
    <property type="entry name" value="XANTHINE DEHYDROGENASE"/>
    <property type="match status" value="1"/>
</dbReference>
<proteinExistence type="predicted"/>
<organism evidence="3">
    <name type="scientific">marine sediment metagenome</name>
    <dbReference type="NCBI Taxonomy" id="412755"/>
    <lineage>
        <taxon>unclassified sequences</taxon>
        <taxon>metagenomes</taxon>
        <taxon>ecological metagenomes</taxon>
    </lineage>
</organism>
<evidence type="ECO:0000256" key="1">
    <source>
        <dbReference type="ARBA" id="ARBA00022505"/>
    </source>
</evidence>